<gene>
    <name evidence="11" type="ORF">K493DRAFT_50159</name>
</gene>
<evidence type="ECO:0000256" key="3">
    <source>
        <dbReference type="ARBA" id="ARBA00022448"/>
    </source>
</evidence>
<evidence type="ECO:0000256" key="10">
    <source>
        <dbReference type="RuleBase" id="RU000488"/>
    </source>
</evidence>
<name>A0A1Y1Y0J8_9FUNG</name>
<keyword evidence="5" id="KW-0677">Repeat</keyword>
<accession>A0A1Y1Y0J8</accession>
<evidence type="ECO:0000256" key="8">
    <source>
        <dbReference type="ARBA" id="ARBA00023136"/>
    </source>
</evidence>
<comment type="similarity">
    <text evidence="2 10">Belongs to the mitochondrial carrier (TC 2.A.29) family.</text>
</comment>
<dbReference type="InterPro" id="IPR023395">
    <property type="entry name" value="MCP_dom_sf"/>
</dbReference>
<dbReference type="PANTHER" id="PTHR45618">
    <property type="entry name" value="MITOCHONDRIAL DICARBOXYLATE CARRIER-RELATED"/>
    <property type="match status" value="1"/>
</dbReference>
<dbReference type="PRINTS" id="PR00926">
    <property type="entry name" value="MITOCARRIER"/>
</dbReference>
<feature type="repeat" description="Solcar" evidence="9">
    <location>
        <begin position="3"/>
        <end position="91"/>
    </location>
</feature>
<dbReference type="GO" id="GO:0031966">
    <property type="term" value="C:mitochondrial membrane"/>
    <property type="evidence" value="ECO:0007669"/>
    <property type="project" value="UniProtKB-SubCell"/>
</dbReference>
<keyword evidence="4 9" id="KW-0812">Transmembrane</keyword>
<dbReference type="STRING" id="1314790.A0A1Y1Y0J8"/>
<sequence length="295" mass="32834">MPDAKTYPFWFGGVATCFATLCTHPFDVVKVQLQTNEAKLRRSDPGAFKTMSNLVKRNGWLCLYDGLSGSVFRQATYSTTRFALYDIIKGQLADKDGRLSILNASLASIVSGVVGGIVGNPADVVMIRMANDRKLPLAEQRQYRHVFDGFTRIIKDEGVRCLFRGINPNMVRAIAVTSSQLASYDQIKEILIFHVGWSDDFRTHLTCSLLAGLVATTVCSPVDVIKTRVMNSSRRMGAIGTLTSMLKNEGIRGFFKGWLPSYMRLGPHTLVTFLTLERLRQWYDGHRRVGTPGTA</sequence>
<dbReference type="Pfam" id="PF00153">
    <property type="entry name" value="Mito_carr"/>
    <property type="match status" value="3"/>
</dbReference>
<dbReference type="GO" id="GO:0055085">
    <property type="term" value="P:transmembrane transport"/>
    <property type="evidence" value="ECO:0007669"/>
    <property type="project" value="InterPro"/>
</dbReference>
<feature type="repeat" description="Solcar" evidence="9">
    <location>
        <begin position="99"/>
        <end position="190"/>
    </location>
</feature>
<dbReference type="AlphaFoldDB" id="A0A1Y1Y0J8"/>
<keyword evidence="7" id="KW-0496">Mitochondrion</keyword>
<keyword evidence="12" id="KW-1185">Reference proteome</keyword>
<dbReference type="EMBL" id="MCFE01000318">
    <property type="protein sequence ID" value="ORX91498.1"/>
    <property type="molecule type" value="Genomic_DNA"/>
</dbReference>
<dbReference type="Gene3D" id="1.50.40.10">
    <property type="entry name" value="Mitochondrial carrier domain"/>
    <property type="match status" value="1"/>
</dbReference>
<dbReference type="Proteomes" id="UP000193498">
    <property type="component" value="Unassembled WGS sequence"/>
</dbReference>
<dbReference type="InterPro" id="IPR018108">
    <property type="entry name" value="MCP_transmembrane"/>
</dbReference>
<evidence type="ECO:0000313" key="12">
    <source>
        <dbReference type="Proteomes" id="UP000193498"/>
    </source>
</evidence>
<keyword evidence="3 10" id="KW-0813">Transport</keyword>
<evidence type="ECO:0000256" key="2">
    <source>
        <dbReference type="ARBA" id="ARBA00006375"/>
    </source>
</evidence>
<reference evidence="11 12" key="1">
    <citation type="submission" date="2016-07" db="EMBL/GenBank/DDBJ databases">
        <title>Pervasive Adenine N6-methylation of Active Genes in Fungi.</title>
        <authorList>
            <consortium name="DOE Joint Genome Institute"/>
            <person name="Mondo S.J."/>
            <person name="Dannebaum R.O."/>
            <person name="Kuo R.C."/>
            <person name="Labutti K."/>
            <person name="Haridas S."/>
            <person name="Kuo A."/>
            <person name="Salamov A."/>
            <person name="Ahrendt S.R."/>
            <person name="Lipzen A."/>
            <person name="Sullivan W."/>
            <person name="Andreopoulos W.B."/>
            <person name="Clum A."/>
            <person name="Lindquist E."/>
            <person name="Daum C."/>
            <person name="Ramamoorthy G.K."/>
            <person name="Gryganskyi A."/>
            <person name="Culley D."/>
            <person name="Magnuson J.K."/>
            <person name="James T.Y."/>
            <person name="O'Malley M.A."/>
            <person name="Stajich J.E."/>
            <person name="Spatafora J.W."/>
            <person name="Visel A."/>
            <person name="Grigoriev I.V."/>
        </authorList>
    </citation>
    <scope>NUCLEOTIDE SEQUENCE [LARGE SCALE GENOMIC DNA]</scope>
    <source>
        <strain evidence="11 12">CBS 931.73</strain>
    </source>
</reference>
<dbReference type="PROSITE" id="PS50920">
    <property type="entry name" value="SOLCAR"/>
    <property type="match status" value="3"/>
</dbReference>
<keyword evidence="6" id="KW-1133">Transmembrane helix</keyword>
<evidence type="ECO:0000256" key="9">
    <source>
        <dbReference type="PROSITE-ProRule" id="PRU00282"/>
    </source>
</evidence>
<dbReference type="InParanoid" id="A0A1Y1Y0J8"/>
<proteinExistence type="inferred from homology"/>
<dbReference type="InterPro" id="IPR050391">
    <property type="entry name" value="Mito_Metabolite_Transporter"/>
</dbReference>
<comment type="caution">
    <text evidence="11">The sequence shown here is derived from an EMBL/GenBank/DDBJ whole genome shotgun (WGS) entry which is preliminary data.</text>
</comment>
<evidence type="ECO:0000313" key="11">
    <source>
        <dbReference type="EMBL" id="ORX91498.1"/>
    </source>
</evidence>
<protein>
    <submittedName>
        <fullName evidence="11">Mitochondrial carrier</fullName>
    </submittedName>
</protein>
<comment type="subcellular location">
    <subcellularLocation>
        <location evidence="1">Mitochondrion membrane</location>
        <topology evidence="1">Multi-pass membrane protein</topology>
    </subcellularLocation>
</comment>
<keyword evidence="8 9" id="KW-0472">Membrane</keyword>
<dbReference type="SUPFAM" id="SSF103506">
    <property type="entry name" value="Mitochondrial carrier"/>
    <property type="match status" value="1"/>
</dbReference>
<evidence type="ECO:0000256" key="1">
    <source>
        <dbReference type="ARBA" id="ARBA00004225"/>
    </source>
</evidence>
<evidence type="ECO:0000256" key="7">
    <source>
        <dbReference type="ARBA" id="ARBA00023128"/>
    </source>
</evidence>
<evidence type="ECO:0000256" key="5">
    <source>
        <dbReference type="ARBA" id="ARBA00022737"/>
    </source>
</evidence>
<evidence type="ECO:0000256" key="6">
    <source>
        <dbReference type="ARBA" id="ARBA00022989"/>
    </source>
</evidence>
<evidence type="ECO:0000256" key="4">
    <source>
        <dbReference type="ARBA" id="ARBA00022692"/>
    </source>
</evidence>
<organism evidence="11 12">
    <name type="scientific">Basidiobolus meristosporus CBS 931.73</name>
    <dbReference type="NCBI Taxonomy" id="1314790"/>
    <lineage>
        <taxon>Eukaryota</taxon>
        <taxon>Fungi</taxon>
        <taxon>Fungi incertae sedis</taxon>
        <taxon>Zoopagomycota</taxon>
        <taxon>Entomophthoromycotina</taxon>
        <taxon>Basidiobolomycetes</taxon>
        <taxon>Basidiobolales</taxon>
        <taxon>Basidiobolaceae</taxon>
        <taxon>Basidiobolus</taxon>
    </lineage>
</organism>
<dbReference type="OrthoDB" id="448427at2759"/>
<dbReference type="InterPro" id="IPR002067">
    <property type="entry name" value="MCP"/>
</dbReference>
<feature type="repeat" description="Solcar" evidence="9">
    <location>
        <begin position="199"/>
        <end position="282"/>
    </location>
</feature>